<evidence type="ECO:0000313" key="6">
    <source>
        <dbReference type="EMBL" id="MCY6959641.1"/>
    </source>
</evidence>
<dbReference type="GO" id="GO:0051301">
    <property type="term" value="P:cell division"/>
    <property type="evidence" value="ECO:0007669"/>
    <property type="project" value="UniProtKB-KW"/>
</dbReference>
<proteinExistence type="inferred from homology"/>
<dbReference type="Pfam" id="PF04472">
    <property type="entry name" value="SepF"/>
    <property type="match status" value="1"/>
</dbReference>
<evidence type="ECO:0000256" key="2">
    <source>
        <dbReference type="ARBA" id="ARBA00023210"/>
    </source>
</evidence>
<dbReference type="RefSeq" id="WP_268062070.1">
    <property type="nucleotide sequence ID" value="NZ_JAPQFJ010000014.1"/>
</dbReference>
<reference evidence="6" key="1">
    <citation type="submission" date="2022-12" db="EMBL/GenBank/DDBJ databases">
        <title>Clostridium sp. nov., isolated from industrial wastewater.</title>
        <authorList>
            <person name="Jiayan W."/>
        </authorList>
    </citation>
    <scope>NUCLEOTIDE SEQUENCE</scope>
    <source>
        <strain evidence="6">ZC22-4</strain>
    </source>
</reference>
<comment type="subcellular location">
    <subcellularLocation>
        <location evidence="5">Cytoplasm</location>
    </subcellularLocation>
    <text evidence="5">Localizes to the division site, in a FtsZ-dependent manner.</text>
</comment>
<evidence type="ECO:0000256" key="4">
    <source>
        <dbReference type="ARBA" id="ARBA00044936"/>
    </source>
</evidence>
<name>A0ABT4DEV9_9CLOT</name>
<dbReference type="InterPro" id="IPR007561">
    <property type="entry name" value="Cell_div_SepF/SepF-rel"/>
</dbReference>
<sequence>MSGKMMNKVMGFLGLEEEIDEIEELENEAKVEEEEEIDNIFTSSKHKGQNNKVVNIHTSASTKIMILKPANYDEAIEICDNLKSRKIIVVNMTSLENKVAQRLLDFMAGASYALSGSLEEVERGVYILSPSNVEVSNELKNELSSKGLMNWVK</sequence>
<dbReference type="PANTHER" id="PTHR35798:SF1">
    <property type="entry name" value="CELL DIVISION PROTEIN SEPF"/>
    <property type="match status" value="1"/>
</dbReference>
<comment type="caution">
    <text evidence="6">The sequence shown here is derived from an EMBL/GenBank/DDBJ whole genome shotgun (WGS) entry which is preliminary data.</text>
</comment>
<evidence type="ECO:0000256" key="1">
    <source>
        <dbReference type="ARBA" id="ARBA00022618"/>
    </source>
</evidence>
<comment type="function">
    <text evidence="4 5">Cell division protein that is part of the divisome complex and is recruited early to the Z-ring. Probably stimulates Z-ring formation, perhaps through the cross-linking of FtsZ protofilaments. Its function overlaps with FtsA.</text>
</comment>
<evidence type="ECO:0000256" key="3">
    <source>
        <dbReference type="ARBA" id="ARBA00023306"/>
    </source>
</evidence>
<dbReference type="HAMAP" id="MF_01197">
    <property type="entry name" value="SepF"/>
    <property type="match status" value="1"/>
</dbReference>
<evidence type="ECO:0000313" key="7">
    <source>
        <dbReference type="Proteomes" id="UP001144612"/>
    </source>
</evidence>
<comment type="subunit">
    <text evidence="5">Homodimer. Interacts with FtsZ.</text>
</comment>
<keyword evidence="5" id="KW-0963">Cytoplasm</keyword>
<dbReference type="InterPro" id="IPR038594">
    <property type="entry name" value="SepF-like_sf"/>
</dbReference>
<dbReference type="Gene3D" id="3.30.110.150">
    <property type="entry name" value="SepF-like protein"/>
    <property type="match status" value="1"/>
</dbReference>
<comment type="similarity">
    <text evidence="5">Belongs to the SepF family.</text>
</comment>
<keyword evidence="3 5" id="KW-0131">Cell cycle</keyword>
<dbReference type="Proteomes" id="UP001144612">
    <property type="component" value="Unassembled WGS sequence"/>
</dbReference>
<dbReference type="InterPro" id="IPR023052">
    <property type="entry name" value="Cell_div_SepF"/>
</dbReference>
<dbReference type="PANTHER" id="PTHR35798">
    <property type="entry name" value="CELL DIVISION PROTEIN SEPF"/>
    <property type="match status" value="1"/>
</dbReference>
<keyword evidence="1 5" id="KW-0132">Cell division</keyword>
<dbReference type="EMBL" id="JAPQFJ010000014">
    <property type="protein sequence ID" value="MCY6959641.1"/>
    <property type="molecule type" value="Genomic_DNA"/>
</dbReference>
<evidence type="ECO:0000256" key="5">
    <source>
        <dbReference type="HAMAP-Rule" id="MF_01197"/>
    </source>
</evidence>
<organism evidence="6 7">
    <name type="scientific">Clostridium brassicae</name>
    <dbReference type="NCBI Taxonomy" id="2999072"/>
    <lineage>
        <taxon>Bacteria</taxon>
        <taxon>Bacillati</taxon>
        <taxon>Bacillota</taxon>
        <taxon>Clostridia</taxon>
        <taxon>Eubacteriales</taxon>
        <taxon>Clostridiaceae</taxon>
        <taxon>Clostridium</taxon>
    </lineage>
</organism>
<keyword evidence="7" id="KW-1185">Reference proteome</keyword>
<keyword evidence="2 5" id="KW-0717">Septation</keyword>
<gene>
    <name evidence="5 6" type="primary">sepF</name>
    <name evidence="6" type="ORF">OW729_13555</name>
</gene>
<accession>A0ABT4DEV9</accession>
<protein>
    <recommendedName>
        <fullName evidence="5">Cell division protein SepF</fullName>
    </recommendedName>
</protein>